<gene>
    <name evidence="2" type="ORF">S12H4_39046</name>
</gene>
<sequence>MESKYRYSLGVAQLGKLCDRFVTEGYKESKPLENMIKEIAKVELFEGISLTYPSEINEKNYQEIVELVSSCDLTISSIATPISSQRRWSKGALTSLDPSIRRQAMDVIKGGMDMAKEVKTDRIMFFLGQEGNDYPFGIDYSQAWDFLVTGLRECAKDRPEIKMCIEYKRSEPRKNILIGSAAELIL</sequence>
<accession>X1UB82</accession>
<dbReference type="Pfam" id="PF01261">
    <property type="entry name" value="AP_endonuc_2"/>
    <property type="match status" value="1"/>
</dbReference>
<dbReference type="InterPro" id="IPR013022">
    <property type="entry name" value="Xyl_isomerase-like_TIM-brl"/>
</dbReference>
<protein>
    <recommendedName>
        <fullName evidence="1">Xylose isomerase-like TIM barrel domain-containing protein</fullName>
    </recommendedName>
</protein>
<reference evidence="2" key="1">
    <citation type="journal article" date="2014" name="Front. Microbiol.">
        <title>High frequency of phylogenetically diverse reductive dehalogenase-homologous genes in deep subseafloor sedimentary metagenomes.</title>
        <authorList>
            <person name="Kawai M."/>
            <person name="Futagami T."/>
            <person name="Toyoda A."/>
            <person name="Takaki Y."/>
            <person name="Nishi S."/>
            <person name="Hori S."/>
            <person name="Arai W."/>
            <person name="Tsubouchi T."/>
            <person name="Morono Y."/>
            <person name="Uchiyama I."/>
            <person name="Ito T."/>
            <person name="Fujiyama A."/>
            <person name="Inagaki F."/>
            <person name="Takami H."/>
        </authorList>
    </citation>
    <scope>NUCLEOTIDE SEQUENCE</scope>
    <source>
        <strain evidence="2">Expedition CK06-06</strain>
    </source>
</reference>
<organism evidence="2">
    <name type="scientific">marine sediment metagenome</name>
    <dbReference type="NCBI Taxonomy" id="412755"/>
    <lineage>
        <taxon>unclassified sequences</taxon>
        <taxon>metagenomes</taxon>
        <taxon>ecological metagenomes</taxon>
    </lineage>
</organism>
<dbReference type="AlphaFoldDB" id="X1UB82"/>
<comment type="caution">
    <text evidence="2">The sequence shown here is derived from an EMBL/GenBank/DDBJ whole genome shotgun (WGS) entry which is preliminary data.</text>
</comment>
<dbReference type="InterPro" id="IPR036237">
    <property type="entry name" value="Xyl_isomerase-like_sf"/>
</dbReference>
<feature type="domain" description="Xylose isomerase-like TIM barrel" evidence="1">
    <location>
        <begin position="45"/>
        <end position="167"/>
    </location>
</feature>
<feature type="non-terminal residue" evidence="2">
    <location>
        <position position="186"/>
    </location>
</feature>
<name>X1UB82_9ZZZZ</name>
<evidence type="ECO:0000259" key="1">
    <source>
        <dbReference type="Pfam" id="PF01261"/>
    </source>
</evidence>
<dbReference type="SUPFAM" id="SSF51658">
    <property type="entry name" value="Xylose isomerase-like"/>
    <property type="match status" value="1"/>
</dbReference>
<dbReference type="Gene3D" id="3.20.20.150">
    <property type="entry name" value="Divalent-metal-dependent TIM barrel enzymes"/>
    <property type="match status" value="1"/>
</dbReference>
<evidence type="ECO:0000313" key="2">
    <source>
        <dbReference type="EMBL" id="GAI97115.1"/>
    </source>
</evidence>
<dbReference type="EMBL" id="BARW01023564">
    <property type="protein sequence ID" value="GAI97115.1"/>
    <property type="molecule type" value="Genomic_DNA"/>
</dbReference>
<proteinExistence type="predicted"/>